<comment type="cofactor">
    <cofactor evidence="6">
        <name>Mg(2+)</name>
        <dbReference type="ChEBI" id="CHEBI:18420"/>
    </cofactor>
</comment>
<dbReference type="HAMAP" id="MF_00265">
    <property type="entry name" value="VapC_Nob1"/>
    <property type="match status" value="1"/>
</dbReference>
<dbReference type="GO" id="GO:0000287">
    <property type="term" value="F:magnesium ion binding"/>
    <property type="evidence" value="ECO:0007669"/>
    <property type="project" value="UniProtKB-UniRule"/>
</dbReference>
<keyword evidence="3 6" id="KW-0479">Metal-binding</keyword>
<keyword evidence="2 6" id="KW-0540">Nuclease</keyword>
<dbReference type="PANTHER" id="PTHR36173:SF1">
    <property type="entry name" value="RIBONUCLEASE VAPC22"/>
    <property type="match status" value="1"/>
</dbReference>
<dbReference type="InterPro" id="IPR002716">
    <property type="entry name" value="PIN_dom"/>
</dbReference>
<dbReference type="AlphaFoldDB" id="A0A6J4T3T9"/>
<evidence type="ECO:0000256" key="3">
    <source>
        <dbReference type="ARBA" id="ARBA00022723"/>
    </source>
</evidence>
<dbReference type="InterPro" id="IPR022907">
    <property type="entry name" value="VapC_family"/>
</dbReference>
<evidence type="ECO:0000313" key="8">
    <source>
        <dbReference type="EMBL" id="CAA9512668.1"/>
    </source>
</evidence>
<dbReference type="EC" id="3.1.-.-" evidence="6"/>
<dbReference type="InterPro" id="IPR029060">
    <property type="entry name" value="PIN-like_dom_sf"/>
</dbReference>
<gene>
    <name evidence="6" type="primary">vapC</name>
    <name evidence="8" type="ORF">AVDCRST_MAG17-2094</name>
</gene>
<accession>A0A6J4T3T9</accession>
<keyword evidence="5 6" id="KW-0460">Magnesium</keyword>
<feature type="domain" description="PIN" evidence="7">
    <location>
        <begin position="2"/>
        <end position="122"/>
    </location>
</feature>
<sequence>MVFLDTHAWLWWVSAPEKLGAGGRDALDRAERVAICTISCWEIAMLSVRGRIALDREVHAWIEQALANPRVEAVRLTSDVAVRAALLDRDGFDGDPADRMIYASARAAGARLVTRDARIAAFDPRTALW</sequence>
<evidence type="ECO:0000256" key="6">
    <source>
        <dbReference type="HAMAP-Rule" id="MF_00265"/>
    </source>
</evidence>
<dbReference type="PANTHER" id="PTHR36173">
    <property type="entry name" value="RIBONUCLEASE VAPC16-RELATED"/>
    <property type="match status" value="1"/>
</dbReference>
<feature type="binding site" evidence="6">
    <location>
        <position position="5"/>
    </location>
    <ligand>
        <name>Mg(2+)</name>
        <dbReference type="ChEBI" id="CHEBI:18420"/>
    </ligand>
</feature>
<evidence type="ECO:0000259" key="7">
    <source>
        <dbReference type="Pfam" id="PF01850"/>
    </source>
</evidence>
<keyword evidence="4 6" id="KW-0378">Hydrolase</keyword>
<dbReference type="InterPro" id="IPR041705">
    <property type="entry name" value="PIN_Sll0205"/>
</dbReference>
<dbReference type="EMBL" id="CADCVV010000165">
    <property type="protein sequence ID" value="CAA9512668.1"/>
    <property type="molecule type" value="Genomic_DNA"/>
</dbReference>
<organism evidence="8">
    <name type="scientific">uncultured Solirubrobacterales bacterium</name>
    <dbReference type="NCBI Taxonomy" id="768556"/>
    <lineage>
        <taxon>Bacteria</taxon>
        <taxon>Bacillati</taxon>
        <taxon>Actinomycetota</taxon>
        <taxon>Thermoleophilia</taxon>
        <taxon>Solirubrobacterales</taxon>
        <taxon>environmental samples</taxon>
    </lineage>
</organism>
<feature type="binding site" evidence="6">
    <location>
        <position position="98"/>
    </location>
    <ligand>
        <name>Mg(2+)</name>
        <dbReference type="ChEBI" id="CHEBI:18420"/>
    </ligand>
</feature>
<dbReference type="GO" id="GO:0004540">
    <property type="term" value="F:RNA nuclease activity"/>
    <property type="evidence" value="ECO:0007669"/>
    <property type="project" value="InterPro"/>
</dbReference>
<dbReference type="InterPro" id="IPR052919">
    <property type="entry name" value="TA_system_RNase"/>
</dbReference>
<comment type="function">
    <text evidence="6">Toxic component of a toxin-antitoxin (TA) system. An RNase.</text>
</comment>
<keyword evidence="6" id="KW-0800">Toxin</keyword>
<dbReference type="SUPFAM" id="SSF88723">
    <property type="entry name" value="PIN domain-like"/>
    <property type="match status" value="1"/>
</dbReference>
<evidence type="ECO:0000256" key="1">
    <source>
        <dbReference type="ARBA" id="ARBA00022649"/>
    </source>
</evidence>
<evidence type="ECO:0000256" key="4">
    <source>
        <dbReference type="ARBA" id="ARBA00022801"/>
    </source>
</evidence>
<dbReference type="GO" id="GO:0016787">
    <property type="term" value="F:hydrolase activity"/>
    <property type="evidence" value="ECO:0007669"/>
    <property type="project" value="UniProtKB-KW"/>
</dbReference>
<dbReference type="CDD" id="cd09872">
    <property type="entry name" value="PIN_Sll0205-like"/>
    <property type="match status" value="1"/>
</dbReference>
<evidence type="ECO:0000256" key="5">
    <source>
        <dbReference type="ARBA" id="ARBA00022842"/>
    </source>
</evidence>
<evidence type="ECO:0000256" key="2">
    <source>
        <dbReference type="ARBA" id="ARBA00022722"/>
    </source>
</evidence>
<proteinExistence type="inferred from homology"/>
<protein>
    <recommendedName>
        <fullName evidence="6">Ribonuclease VapC</fullName>
        <shortName evidence="6">RNase VapC</shortName>
        <ecNumber evidence="6">3.1.-.-</ecNumber>
    </recommendedName>
    <alternativeName>
        <fullName evidence="6">Toxin VapC</fullName>
    </alternativeName>
</protein>
<comment type="similarity">
    <text evidence="6">Belongs to the PINc/VapC protein family.</text>
</comment>
<dbReference type="Gene3D" id="3.40.50.1010">
    <property type="entry name" value="5'-nuclease"/>
    <property type="match status" value="1"/>
</dbReference>
<keyword evidence="1 6" id="KW-1277">Toxin-antitoxin system</keyword>
<dbReference type="GO" id="GO:0090729">
    <property type="term" value="F:toxin activity"/>
    <property type="evidence" value="ECO:0007669"/>
    <property type="project" value="UniProtKB-KW"/>
</dbReference>
<reference evidence="8" key="1">
    <citation type="submission" date="2020-02" db="EMBL/GenBank/DDBJ databases">
        <authorList>
            <person name="Meier V. D."/>
        </authorList>
    </citation>
    <scope>NUCLEOTIDE SEQUENCE</scope>
    <source>
        <strain evidence="8">AVDCRST_MAG17</strain>
    </source>
</reference>
<dbReference type="Pfam" id="PF01850">
    <property type="entry name" value="PIN"/>
    <property type="match status" value="1"/>
</dbReference>
<name>A0A6J4T3T9_9ACTN</name>